<evidence type="ECO:0000313" key="3">
    <source>
        <dbReference type="Proteomes" id="UP000469950"/>
    </source>
</evidence>
<evidence type="ECO:0000256" key="1">
    <source>
        <dbReference type="SAM" id="MobiDB-lite"/>
    </source>
</evidence>
<reference evidence="2 3" key="1">
    <citation type="submission" date="2019-10" db="EMBL/GenBank/DDBJ databases">
        <title>Draft genome sequence of Marinobacter hydrocarbonoclasticus NCT7M from the microbiome of the marine copepod.</title>
        <authorList>
            <person name="Nuttall R."/>
            <person name="Sharma G."/>
            <person name="Moisander P."/>
        </authorList>
    </citation>
    <scope>NUCLEOTIDE SEQUENCE [LARGE SCALE GENOMIC DNA]</scope>
    <source>
        <strain evidence="2 3">NCT7M</strain>
    </source>
</reference>
<gene>
    <name evidence="2" type="ORF">F6453_2332</name>
</gene>
<dbReference type="EMBL" id="WBMP01000009">
    <property type="protein sequence ID" value="KAE8545360.1"/>
    <property type="molecule type" value="Genomic_DNA"/>
</dbReference>
<dbReference type="Proteomes" id="UP000469950">
    <property type="component" value="Unassembled WGS sequence"/>
</dbReference>
<feature type="region of interest" description="Disordered" evidence="1">
    <location>
        <begin position="36"/>
        <end position="57"/>
    </location>
</feature>
<accession>A0A833NAP4</accession>
<dbReference type="AlphaFoldDB" id="A0A833NAP4"/>
<organism evidence="2 3">
    <name type="scientific">Marinobacter nauticus</name>
    <name type="common">Marinobacter hydrocarbonoclasticus</name>
    <name type="synonym">Marinobacter aquaeolei</name>
    <dbReference type="NCBI Taxonomy" id="2743"/>
    <lineage>
        <taxon>Bacteria</taxon>
        <taxon>Pseudomonadati</taxon>
        <taxon>Pseudomonadota</taxon>
        <taxon>Gammaproteobacteria</taxon>
        <taxon>Pseudomonadales</taxon>
        <taxon>Marinobacteraceae</taxon>
        <taxon>Marinobacter</taxon>
    </lineage>
</organism>
<evidence type="ECO:0000313" key="2">
    <source>
        <dbReference type="EMBL" id="KAE8545360.1"/>
    </source>
</evidence>
<name>A0A833NAP4_MARNT</name>
<protein>
    <submittedName>
        <fullName evidence="2">Uncharacterized protein</fullName>
    </submittedName>
</protein>
<proteinExistence type="predicted"/>
<sequence length="57" mass="6222">MNEQQLAELIEAIRQQTDAINRLASSNAALVQAMAEAEGFDEEGDGPHTYLDESTLD</sequence>
<dbReference type="RefSeq" id="WP_194841911.1">
    <property type="nucleotide sequence ID" value="NZ_WBMP01000009.1"/>
</dbReference>
<comment type="caution">
    <text evidence="2">The sequence shown here is derived from an EMBL/GenBank/DDBJ whole genome shotgun (WGS) entry which is preliminary data.</text>
</comment>